<feature type="domain" description="Flagellin N-terminal" evidence="5">
    <location>
        <begin position="9"/>
        <end position="144"/>
    </location>
</feature>
<keyword evidence="7" id="KW-0282">Flagellum</keyword>
<dbReference type="Pfam" id="PF00669">
    <property type="entry name" value="Flagellin_N"/>
    <property type="match status" value="1"/>
</dbReference>
<sequence>MASEGSVRIATNTTAMFTAELLRRNSDGVSGSMERLSSGMRINSAKDDAAGLQISNRLSSQINGNTVAIRNATDAISMAQTAEGAVEEVTNMLFRLRDLSLQAANGSNSDLDRGAIQKEAKALLSEIDRTNETTTFAGKRLFRASAVSRIDTKERDIVNSLATTWLYESEQLIKDQLGLDGKGATLKIDLENVDGPSGTAAYVQSQVPGGGGAAYNLTMVIDLDDFGASGGGGSLELDEVILHEMTHAIQGVNFAEWGNLPTWFSEGSAEAMRGADDRLKNDIASFGINGIWGEVNGKRNSNASPGTALENAGAYSGGFVIQRYMHSELGEAGYKSINSELAGGATLNAALNTASAGRWTDVDALFTELGSAGGGGAATKFEEFINANMDLTNADNGSLAGFDATGVGPELDNVMQGRSGGGDGASSFEEYYVSGDDDTSQADFNSANWDTSGDPAITEVAIGNYSAEIGEGGYEILAQVGAHAHEQVAFNLGTFGSVNLGVSSIDLTKDPQGAIAAIDDALQAVDSSRASLGATMNRLGHTISNLTNINENVSASRSRIQDADMAKESASLAKRQVLQQSATAMLTQAINLPSSMLSLLQ</sequence>
<comment type="function">
    <text evidence="4">Flagellin is the subunit protein which polymerizes to form the filaments of bacterial flagella.</text>
</comment>
<dbReference type="GO" id="GO:0009288">
    <property type="term" value="C:bacterial-type flagellum"/>
    <property type="evidence" value="ECO:0007669"/>
    <property type="project" value="UniProtKB-SubCell"/>
</dbReference>
<reference evidence="8" key="1">
    <citation type="submission" date="2016-10" db="EMBL/GenBank/DDBJ databases">
        <authorList>
            <person name="Varghese N."/>
            <person name="Submissions S."/>
        </authorList>
    </citation>
    <scope>NUCLEOTIDE SEQUENCE [LARGE SCALE GENOMIC DNA]</scope>
    <source>
        <strain evidence="8">DSM 23317</strain>
    </source>
</reference>
<dbReference type="PANTHER" id="PTHR42792">
    <property type="entry name" value="FLAGELLIN"/>
    <property type="match status" value="1"/>
</dbReference>
<evidence type="ECO:0000259" key="6">
    <source>
        <dbReference type="Pfam" id="PF00700"/>
    </source>
</evidence>
<evidence type="ECO:0000313" key="7">
    <source>
        <dbReference type="EMBL" id="SDI85333.1"/>
    </source>
</evidence>
<dbReference type="RefSeq" id="WP_176819198.1">
    <property type="nucleotide sequence ID" value="NZ_FNEM01000003.1"/>
</dbReference>
<evidence type="ECO:0000256" key="2">
    <source>
        <dbReference type="ARBA" id="ARBA00022525"/>
    </source>
</evidence>
<dbReference type="EMBL" id="FNEM01000003">
    <property type="protein sequence ID" value="SDI85333.1"/>
    <property type="molecule type" value="Genomic_DNA"/>
</dbReference>
<protein>
    <recommendedName>
        <fullName evidence="4">Flagellin</fullName>
    </recommendedName>
</protein>
<dbReference type="NCBIfam" id="NF033876">
    <property type="entry name" value="flagella_HExxH"/>
    <property type="match status" value="1"/>
</dbReference>
<evidence type="ECO:0000256" key="1">
    <source>
        <dbReference type="ARBA" id="ARBA00005709"/>
    </source>
</evidence>
<dbReference type="Gene3D" id="2.170.280.10">
    <property type="entry name" value="f41 fragment of flagellin, middle domain"/>
    <property type="match status" value="1"/>
</dbReference>
<comment type="subcellular location">
    <subcellularLocation>
        <location evidence="4">Secreted</location>
    </subcellularLocation>
    <subcellularLocation>
        <location evidence="4">Bacterial flagellum</location>
    </subcellularLocation>
</comment>
<evidence type="ECO:0000256" key="3">
    <source>
        <dbReference type="ARBA" id="ARBA00023143"/>
    </source>
</evidence>
<dbReference type="Proteomes" id="UP000199527">
    <property type="component" value="Unassembled WGS sequence"/>
</dbReference>
<keyword evidence="7" id="KW-0966">Cell projection</keyword>
<dbReference type="Gene3D" id="6.10.10.10">
    <property type="entry name" value="Flagellar export chaperone, C-terminal domain"/>
    <property type="match status" value="1"/>
</dbReference>
<accession>A0A1G8NYM3</accession>
<keyword evidence="3 4" id="KW-0975">Bacterial flagellum</keyword>
<name>A0A1G8NYM3_9GAMM</name>
<dbReference type="PRINTS" id="PR00207">
    <property type="entry name" value="FLAGELLIN"/>
</dbReference>
<keyword evidence="7" id="KW-0969">Cilium</keyword>
<dbReference type="InterPro" id="IPR001492">
    <property type="entry name" value="Flagellin"/>
</dbReference>
<comment type="similarity">
    <text evidence="1 4">Belongs to the bacterial flagellin family.</text>
</comment>
<dbReference type="PANTHER" id="PTHR42792:SF2">
    <property type="entry name" value="FLAGELLIN"/>
    <property type="match status" value="1"/>
</dbReference>
<dbReference type="Pfam" id="PF00700">
    <property type="entry name" value="Flagellin_C"/>
    <property type="match status" value="1"/>
</dbReference>
<evidence type="ECO:0000313" key="8">
    <source>
        <dbReference type="Proteomes" id="UP000199527"/>
    </source>
</evidence>
<organism evidence="7 8">
    <name type="scientific">Ferrimonas sediminum</name>
    <dbReference type="NCBI Taxonomy" id="718193"/>
    <lineage>
        <taxon>Bacteria</taxon>
        <taxon>Pseudomonadati</taxon>
        <taxon>Pseudomonadota</taxon>
        <taxon>Gammaproteobacteria</taxon>
        <taxon>Alteromonadales</taxon>
        <taxon>Ferrimonadaceae</taxon>
        <taxon>Ferrimonas</taxon>
    </lineage>
</organism>
<feature type="domain" description="Flagellin C-terminal" evidence="6">
    <location>
        <begin position="515"/>
        <end position="600"/>
    </location>
</feature>
<dbReference type="Gene3D" id="2.30.220.10">
    <property type="entry name" value="f41 fragment of flagellin, C-terminal domain"/>
    <property type="match status" value="1"/>
</dbReference>
<dbReference type="InterPro" id="IPR001029">
    <property type="entry name" value="Flagellin_N"/>
</dbReference>
<gene>
    <name evidence="7" type="ORF">SAMN04488540_103278</name>
</gene>
<dbReference type="GO" id="GO:0005198">
    <property type="term" value="F:structural molecule activity"/>
    <property type="evidence" value="ECO:0007669"/>
    <property type="project" value="UniProtKB-UniRule"/>
</dbReference>
<evidence type="ECO:0000256" key="4">
    <source>
        <dbReference type="RuleBase" id="RU362073"/>
    </source>
</evidence>
<keyword evidence="8" id="KW-1185">Reference proteome</keyword>
<dbReference type="Gene3D" id="1.20.1330.10">
    <property type="entry name" value="f41 fragment of flagellin, N-terminal domain"/>
    <property type="match status" value="2"/>
</dbReference>
<keyword evidence="2 4" id="KW-0964">Secreted</keyword>
<proteinExistence type="inferred from homology"/>
<evidence type="ECO:0000259" key="5">
    <source>
        <dbReference type="Pfam" id="PF00669"/>
    </source>
</evidence>
<dbReference type="GO" id="GO:0005576">
    <property type="term" value="C:extracellular region"/>
    <property type="evidence" value="ECO:0007669"/>
    <property type="project" value="UniProtKB-SubCell"/>
</dbReference>
<dbReference type="InterPro" id="IPR046358">
    <property type="entry name" value="Flagellin_C"/>
</dbReference>
<dbReference type="InterPro" id="IPR042187">
    <property type="entry name" value="Flagellin_C_sub2"/>
</dbReference>
<dbReference type="AlphaFoldDB" id="A0A1G8NYM3"/>
<dbReference type="SUPFAM" id="SSF64518">
    <property type="entry name" value="Phase 1 flagellin"/>
    <property type="match status" value="1"/>
</dbReference>